<feature type="non-terminal residue" evidence="2">
    <location>
        <position position="290"/>
    </location>
</feature>
<reference evidence="2 3" key="1">
    <citation type="submission" date="2019-08" db="EMBL/GenBank/DDBJ databases">
        <title>Whole genome of Aphis craccivora.</title>
        <authorList>
            <person name="Voronova N.V."/>
            <person name="Shulinski R.S."/>
            <person name="Bandarenka Y.V."/>
            <person name="Zhorov D.G."/>
            <person name="Warner D."/>
        </authorList>
    </citation>
    <scope>NUCLEOTIDE SEQUENCE [LARGE SCALE GENOMIC DNA]</scope>
    <source>
        <strain evidence="2">180601</strain>
        <tissue evidence="2">Whole Body</tissue>
    </source>
</reference>
<dbReference type="EMBL" id="VUJU01005334">
    <property type="protein sequence ID" value="KAF0751572.1"/>
    <property type="molecule type" value="Genomic_DNA"/>
</dbReference>
<sequence>MDYQPLRYVLRVQSFRVSAISRRRQGYHSIAVLFDIVDMFGLVRNLRELVPFQEKPKRIAAIQYANEVLTKFIVTIFSTVIAVHMSQGYNRLLEKFFKFDNSASSMPCPPDVYIQAFYLLYALFVGAHNFICSVYYTSIPVYILLAWNLFCSSTTLVIVQYIVYIRMLRDRYKLANNIFRKSALNNYFPDTKYIHPKELNKLFTELRELTEEVKIYYAYHAILIIIETVIILVSSVTSLTVNYLNELDTEFVHNGYFIGHCCLRFMFLFYLVRETHNTILETIFTEYDID</sequence>
<keyword evidence="2" id="KW-0675">Receptor</keyword>
<feature type="transmembrane region" description="Helical" evidence="1">
    <location>
        <begin position="112"/>
        <end position="136"/>
    </location>
</feature>
<feature type="transmembrane region" description="Helical" evidence="1">
    <location>
        <begin position="142"/>
        <end position="164"/>
    </location>
</feature>
<evidence type="ECO:0000256" key="1">
    <source>
        <dbReference type="SAM" id="Phobius"/>
    </source>
</evidence>
<keyword evidence="1" id="KW-0812">Transmembrane</keyword>
<keyword evidence="1" id="KW-1133">Transmembrane helix</keyword>
<proteinExistence type="predicted"/>
<keyword evidence="1" id="KW-0472">Membrane</keyword>
<name>A0A6G0Y9N7_APHCR</name>
<keyword evidence="3" id="KW-1185">Reference proteome</keyword>
<dbReference type="AlphaFoldDB" id="A0A6G0Y9N7"/>
<gene>
    <name evidence="2" type="ORF">FWK35_00031525</name>
</gene>
<comment type="caution">
    <text evidence="2">The sequence shown here is derived from an EMBL/GenBank/DDBJ whole genome shotgun (WGS) entry which is preliminary data.</text>
</comment>
<accession>A0A6G0Y9N7</accession>
<protein>
    <submittedName>
        <fullName evidence="2">Gustatory receptor</fullName>
    </submittedName>
</protein>
<evidence type="ECO:0000313" key="2">
    <source>
        <dbReference type="EMBL" id="KAF0751572.1"/>
    </source>
</evidence>
<organism evidence="2 3">
    <name type="scientific">Aphis craccivora</name>
    <name type="common">Cowpea aphid</name>
    <dbReference type="NCBI Taxonomy" id="307492"/>
    <lineage>
        <taxon>Eukaryota</taxon>
        <taxon>Metazoa</taxon>
        <taxon>Ecdysozoa</taxon>
        <taxon>Arthropoda</taxon>
        <taxon>Hexapoda</taxon>
        <taxon>Insecta</taxon>
        <taxon>Pterygota</taxon>
        <taxon>Neoptera</taxon>
        <taxon>Paraneoptera</taxon>
        <taxon>Hemiptera</taxon>
        <taxon>Sternorrhyncha</taxon>
        <taxon>Aphidomorpha</taxon>
        <taxon>Aphidoidea</taxon>
        <taxon>Aphididae</taxon>
        <taxon>Aphidini</taxon>
        <taxon>Aphis</taxon>
        <taxon>Aphis</taxon>
    </lineage>
</organism>
<dbReference type="OrthoDB" id="6604519at2759"/>
<feature type="transmembrane region" description="Helical" evidence="1">
    <location>
        <begin position="216"/>
        <end position="239"/>
    </location>
</feature>
<feature type="transmembrane region" description="Helical" evidence="1">
    <location>
        <begin position="251"/>
        <end position="272"/>
    </location>
</feature>
<dbReference type="Proteomes" id="UP000478052">
    <property type="component" value="Unassembled WGS sequence"/>
</dbReference>
<evidence type="ECO:0000313" key="3">
    <source>
        <dbReference type="Proteomes" id="UP000478052"/>
    </source>
</evidence>